<proteinExistence type="inferred from homology"/>
<evidence type="ECO:0000313" key="11">
    <source>
        <dbReference type="EMBL" id="TPX16418.1"/>
    </source>
</evidence>
<keyword evidence="9 10" id="KW-0472">Membrane</keyword>
<keyword evidence="8 10" id="KW-1133">Transmembrane helix</keyword>
<dbReference type="InterPro" id="IPR004856">
    <property type="entry name" value="Glyco_trans_ALG6/ALG8"/>
</dbReference>
<dbReference type="FunCoup" id="A0A507BIC7">
    <property type="interactions" value="908"/>
</dbReference>
<evidence type="ECO:0000256" key="5">
    <source>
        <dbReference type="ARBA" id="ARBA00022679"/>
    </source>
</evidence>
<dbReference type="GeneID" id="41971159"/>
<dbReference type="EMBL" id="SKBQ01000017">
    <property type="protein sequence ID" value="TPX16418.1"/>
    <property type="molecule type" value="Genomic_DNA"/>
</dbReference>
<accession>A0A507BIC7</accession>
<dbReference type="GO" id="GO:0042281">
    <property type="term" value="F:dolichyl pyrophosphate Man9GlcNAc2 alpha-1,3-glucosyltransferase activity"/>
    <property type="evidence" value="ECO:0007669"/>
    <property type="project" value="TreeGrafter"/>
</dbReference>
<reference evidence="11 12" key="1">
    <citation type="submission" date="2019-06" db="EMBL/GenBank/DDBJ databases">
        <title>Draft genome sequence of the filamentous fungus Phialemoniopsis curvata isolated from diesel fuel.</title>
        <authorList>
            <person name="Varaljay V.A."/>
            <person name="Lyon W.J."/>
            <person name="Crouch A.L."/>
            <person name="Drake C.E."/>
            <person name="Hollomon J.M."/>
            <person name="Nadeau L.J."/>
            <person name="Nunn H.S."/>
            <person name="Stevenson B.S."/>
            <person name="Bojanowski C.L."/>
            <person name="Crookes-Goodson W.J."/>
        </authorList>
    </citation>
    <scope>NUCLEOTIDE SEQUENCE [LARGE SCALE GENOMIC DNA]</scope>
    <source>
        <strain evidence="11 12">D216</strain>
    </source>
</reference>
<dbReference type="RefSeq" id="XP_030998129.1">
    <property type="nucleotide sequence ID" value="XM_031138043.1"/>
</dbReference>
<dbReference type="UniPathway" id="UPA00378"/>
<keyword evidence="4 10" id="KW-0328">Glycosyltransferase</keyword>
<evidence type="ECO:0000256" key="4">
    <source>
        <dbReference type="ARBA" id="ARBA00022676"/>
    </source>
</evidence>
<feature type="transmembrane region" description="Helical" evidence="10">
    <location>
        <begin position="269"/>
        <end position="293"/>
    </location>
</feature>
<dbReference type="PANTHER" id="PTHR12413:SF1">
    <property type="entry name" value="DOLICHYL PYROPHOSPHATE MAN9GLCNAC2 ALPHA-1,3-GLUCOSYLTRANSFERASE"/>
    <property type="match status" value="1"/>
</dbReference>
<evidence type="ECO:0000256" key="7">
    <source>
        <dbReference type="ARBA" id="ARBA00022824"/>
    </source>
</evidence>
<evidence type="ECO:0000313" key="12">
    <source>
        <dbReference type="Proteomes" id="UP000319257"/>
    </source>
</evidence>
<dbReference type="AlphaFoldDB" id="A0A507BIC7"/>
<feature type="transmembrane region" description="Helical" evidence="10">
    <location>
        <begin position="538"/>
        <end position="564"/>
    </location>
</feature>
<feature type="transmembrane region" description="Helical" evidence="10">
    <location>
        <begin position="177"/>
        <end position="194"/>
    </location>
</feature>
<dbReference type="STRING" id="1093900.A0A507BIC7"/>
<dbReference type="PANTHER" id="PTHR12413">
    <property type="entry name" value="DOLICHYL GLYCOSYLTRANSFERASE"/>
    <property type="match status" value="1"/>
</dbReference>
<dbReference type="Pfam" id="PF03155">
    <property type="entry name" value="Alg6_Alg8"/>
    <property type="match status" value="2"/>
</dbReference>
<keyword evidence="12" id="KW-1185">Reference proteome</keyword>
<feature type="transmembrane region" description="Helical" evidence="10">
    <location>
        <begin position="149"/>
        <end position="171"/>
    </location>
</feature>
<dbReference type="InParanoid" id="A0A507BIC7"/>
<feature type="transmembrane region" description="Helical" evidence="10">
    <location>
        <begin position="402"/>
        <end position="421"/>
    </location>
</feature>
<evidence type="ECO:0000256" key="9">
    <source>
        <dbReference type="ARBA" id="ARBA00023136"/>
    </source>
</evidence>
<comment type="caution">
    <text evidence="11">The sequence shown here is derived from an EMBL/GenBank/DDBJ whole genome shotgun (WGS) entry which is preliminary data.</text>
</comment>
<evidence type="ECO:0000256" key="1">
    <source>
        <dbReference type="ARBA" id="ARBA00004477"/>
    </source>
</evidence>
<keyword evidence="7 10" id="KW-0256">Endoplasmic reticulum</keyword>
<comment type="pathway">
    <text evidence="2 10">Protein modification; protein glycosylation.</text>
</comment>
<dbReference type="OrthoDB" id="5589195at2759"/>
<feature type="transmembrane region" description="Helical" evidence="10">
    <location>
        <begin position="231"/>
        <end position="257"/>
    </location>
</feature>
<name>A0A507BIC7_9PEZI</name>
<feature type="transmembrane region" description="Helical" evidence="10">
    <location>
        <begin position="473"/>
        <end position="497"/>
    </location>
</feature>
<gene>
    <name evidence="11" type="ORF">E0L32_003712</name>
</gene>
<evidence type="ECO:0000256" key="2">
    <source>
        <dbReference type="ARBA" id="ARBA00004922"/>
    </source>
</evidence>
<evidence type="ECO:0000256" key="10">
    <source>
        <dbReference type="RuleBase" id="RU363110"/>
    </source>
</evidence>
<keyword evidence="6 10" id="KW-0812">Transmembrane</keyword>
<comment type="similarity">
    <text evidence="3 10">Belongs to the ALG6/ALG8 glucosyltransferase family.</text>
</comment>
<dbReference type="EC" id="2.4.1.-" evidence="10"/>
<organism evidence="11 12">
    <name type="scientific">Thyridium curvatum</name>
    <dbReference type="NCBI Taxonomy" id="1093900"/>
    <lineage>
        <taxon>Eukaryota</taxon>
        <taxon>Fungi</taxon>
        <taxon>Dikarya</taxon>
        <taxon>Ascomycota</taxon>
        <taxon>Pezizomycotina</taxon>
        <taxon>Sordariomycetes</taxon>
        <taxon>Sordariomycetidae</taxon>
        <taxon>Thyridiales</taxon>
        <taxon>Thyridiaceae</taxon>
        <taxon>Thyridium</taxon>
    </lineage>
</organism>
<comment type="subcellular location">
    <subcellularLocation>
        <location evidence="1 10">Endoplasmic reticulum membrane</location>
        <topology evidence="1 10">Multi-pass membrane protein</topology>
    </subcellularLocation>
</comment>
<keyword evidence="5 10" id="KW-0808">Transferase</keyword>
<evidence type="ECO:0000256" key="6">
    <source>
        <dbReference type="ARBA" id="ARBA00022692"/>
    </source>
</evidence>
<protein>
    <recommendedName>
        <fullName evidence="10">Alpha-1,3-glucosyltransferase</fullName>
        <ecNumber evidence="10">2.4.1.-</ecNumber>
    </recommendedName>
</protein>
<feature type="transmembrane region" description="Helical" evidence="10">
    <location>
        <begin position="52"/>
        <end position="69"/>
    </location>
</feature>
<evidence type="ECO:0000256" key="3">
    <source>
        <dbReference type="ARBA" id="ARBA00008715"/>
    </source>
</evidence>
<dbReference type="GO" id="GO:0005789">
    <property type="term" value="C:endoplasmic reticulum membrane"/>
    <property type="evidence" value="ECO:0007669"/>
    <property type="project" value="UniProtKB-SubCell"/>
</dbReference>
<sequence>MAGPSSHKPRRKGKNPEHLTKSEALVRAPAFPLAAFLWPARASVSQWELLPLILMFVGLFRWAAGFWGYSGFQKPPMYGDYEAQRHWMEITTHLPISQWYFHDLQWWGLDYPPLTAYHSWLCGKIGSLIDPSWFALYSSRGSEDPMLKVFMRGTVIVSEYLIYIPAAVVFVRRFSRFSGVATWSSAVALVAILMQPATILIDHIHFQYNTVMLGFVLASMSSMLAERYLWASVFFVAALGFKQMALYYAFSVFAYLLGSCTFPINISRLLGIAAVTAVSFAILVLPLILGALYDTQRGIDSRPELDGPPPPLPLFPQLANYLDTGAFYYPVVEQMVQMVHRVFPFARGLFEDKVANFWCAANVVIKLRKYSPELLQRLSLLATLASIIPPNLVLFLRPRKTLLPLAFATTAWGFFLFSYQVHEKSVLLPLMPMTLLLAGKNGLGKDVRAWVGFANLLGAWTMFPLLQRVDLRVPYTVLTLLWAYLLGLPPTSLSLYLQGNDGSLGSVVTALVHAVFYLAMVVWHVLELFATPPPDKPDLWVVLNVGVGAVGFCLCYLWCFWSLILESEIVPRSWWAGQKEKAKTQ</sequence>
<evidence type="ECO:0000256" key="8">
    <source>
        <dbReference type="ARBA" id="ARBA00022989"/>
    </source>
</evidence>
<dbReference type="Proteomes" id="UP000319257">
    <property type="component" value="Unassembled WGS sequence"/>
</dbReference>
<feature type="transmembrane region" description="Helical" evidence="10">
    <location>
        <begin position="503"/>
        <end position="526"/>
    </location>
</feature>